<dbReference type="InterPro" id="IPR000805">
    <property type="entry name" value="Glyco_hydro_26"/>
</dbReference>
<keyword evidence="2 4" id="KW-0378">Hydrolase</keyword>
<evidence type="ECO:0000313" key="7">
    <source>
        <dbReference type="Proteomes" id="UP001332243"/>
    </source>
</evidence>
<name>A0ABU7S252_9ACTN</name>
<keyword evidence="3 4" id="KW-0326">Glycosidase</keyword>
<gene>
    <name evidence="6" type="ORF">V1633_30480</name>
</gene>
<accession>A0ABU7S252</accession>
<dbReference type="Gene3D" id="3.20.20.80">
    <property type="entry name" value="Glycosidases"/>
    <property type="match status" value="1"/>
</dbReference>
<feature type="active site" description="Proton donor" evidence="4">
    <location>
        <position position="169"/>
    </location>
</feature>
<sequence length="339" mass="37813">MKTRHLVIAFTIMAIAVVEYAALSRVNMSQLLRSVATGESGPVVGGSTPGPTPTPPYDVTHLLDPEKKFLGVAVDADADDPHVAKVEQFAKKVGKTPNLVPIYESFDDAFAAAEARQIYQYGALPVVRWEPFKPKLADIAAGKQDEYVTTFATAVRKLNLPIVLTFAHEMNGNWYPWGRQRNKPADFVAAWRHIHTIFAQVGATNVIWAWTPNVINPMPSVKLKPYYPGDEYVHWIGIDGYYTHKGKKTFDTLFEPTMRQIRGFTKKAFLLVETAAEPGGTRPDQIEDLFEGVADNPDVLGFIWFNINGSGLWNIDRDNASLRAFRAEAKNTAFGFRIE</sequence>
<proteinExistence type="inferred from homology"/>
<feature type="active site" description="Nucleophile" evidence="4">
    <location>
        <position position="273"/>
    </location>
</feature>
<dbReference type="PANTHER" id="PTHR40079">
    <property type="entry name" value="MANNAN ENDO-1,4-BETA-MANNOSIDASE E-RELATED"/>
    <property type="match status" value="1"/>
</dbReference>
<evidence type="ECO:0000256" key="3">
    <source>
        <dbReference type="ARBA" id="ARBA00023295"/>
    </source>
</evidence>
<dbReference type="PROSITE" id="PS51764">
    <property type="entry name" value="GH26"/>
    <property type="match status" value="1"/>
</dbReference>
<evidence type="ECO:0000313" key="6">
    <source>
        <dbReference type="EMBL" id="MEE6262816.1"/>
    </source>
</evidence>
<feature type="domain" description="GH26" evidence="5">
    <location>
        <begin position="51"/>
        <end position="325"/>
    </location>
</feature>
<keyword evidence="7" id="KW-1185">Reference proteome</keyword>
<dbReference type="InterPro" id="IPR022790">
    <property type="entry name" value="GH26_dom"/>
</dbReference>
<dbReference type="Proteomes" id="UP001332243">
    <property type="component" value="Unassembled WGS sequence"/>
</dbReference>
<dbReference type="Pfam" id="PF02156">
    <property type="entry name" value="Glyco_hydro_26"/>
    <property type="match status" value="1"/>
</dbReference>
<dbReference type="RefSeq" id="WP_331217756.1">
    <property type="nucleotide sequence ID" value="NZ_JAZGQK010000031.1"/>
</dbReference>
<dbReference type="InterPro" id="IPR017853">
    <property type="entry name" value="GH"/>
</dbReference>
<organism evidence="6 7">
    <name type="scientific">Plantactinospora sonchi</name>
    <dbReference type="NCBI Taxonomy" id="1544735"/>
    <lineage>
        <taxon>Bacteria</taxon>
        <taxon>Bacillati</taxon>
        <taxon>Actinomycetota</taxon>
        <taxon>Actinomycetes</taxon>
        <taxon>Micromonosporales</taxon>
        <taxon>Micromonosporaceae</taxon>
        <taxon>Plantactinospora</taxon>
    </lineage>
</organism>
<evidence type="ECO:0000256" key="2">
    <source>
        <dbReference type="ARBA" id="ARBA00022801"/>
    </source>
</evidence>
<reference evidence="6 7" key="1">
    <citation type="submission" date="2024-01" db="EMBL/GenBank/DDBJ databases">
        <title>Genome insights into Plantactinospora sonchi sp. nov.</title>
        <authorList>
            <person name="Wang L."/>
        </authorList>
    </citation>
    <scope>NUCLEOTIDE SEQUENCE [LARGE SCALE GENOMIC DNA]</scope>
    <source>
        <strain evidence="6 7">NEAU-QY2</strain>
    </source>
</reference>
<dbReference type="EMBL" id="JAZGQK010000031">
    <property type="protein sequence ID" value="MEE6262816.1"/>
    <property type="molecule type" value="Genomic_DNA"/>
</dbReference>
<protein>
    <submittedName>
        <fullName evidence="6">Glycosyl hydrolase</fullName>
    </submittedName>
</protein>
<dbReference type="SUPFAM" id="SSF51445">
    <property type="entry name" value="(Trans)glycosidases"/>
    <property type="match status" value="1"/>
</dbReference>
<comment type="similarity">
    <text evidence="1 4">Belongs to the glycosyl hydrolase 26 family.</text>
</comment>
<comment type="caution">
    <text evidence="6">The sequence shown here is derived from an EMBL/GenBank/DDBJ whole genome shotgun (WGS) entry which is preliminary data.</text>
</comment>
<dbReference type="GO" id="GO:0016787">
    <property type="term" value="F:hydrolase activity"/>
    <property type="evidence" value="ECO:0007669"/>
    <property type="project" value="UniProtKB-KW"/>
</dbReference>
<evidence type="ECO:0000256" key="1">
    <source>
        <dbReference type="ARBA" id="ARBA00007754"/>
    </source>
</evidence>
<evidence type="ECO:0000256" key="4">
    <source>
        <dbReference type="PROSITE-ProRule" id="PRU01100"/>
    </source>
</evidence>
<dbReference type="PANTHER" id="PTHR40079:SF4">
    <property type="entry name" value="GH26 DOMAIN-CONTAINING PROTEIN-RELATED"/>
    <property type="match status" value="1"/>
</dbReference>
<evidence type="ECO:0000259" key="5">
    <source>
        <dbReference type="PROSITE" id="PS51764"/>
    </source>
</evidence>